<protein>
    <submittedName>
        <fullName evidence="2">Sulfotransferase family protein</fullName>
    </submittedName>
</protein>
<gene>
    <name evidence="2" type="ORF">Thiowin_04831</name>
</gene>
<dbReference type="InterPro" id="IPR027417">
    <property type="entry name" value="P-loop_NTPase"/>
</dbReference>
<organism evidence="2 3">
    <name type="scientific">Thiorhodovibrio winogradskyi</name>
    <dbReference type="NCBI Taxonomy" id="77007"/>
    <lineage>
        <taxon>Bacteria</taxon>
        <taxon>Pseudomonadati</taxon>
        <taxon>Pseudomonadota</taxon>
        <taxon>Gammaproteobacteria</taxon>
        <taxon>Chromatiales</taxon>
        <taxon>Chromatiaceae</taxon>
        <taxon>Thiorhodovibrio</taxon>
    </lineage>
</organism>
<dbReference type="SUPFAM" id="SSF52540">
    <property type="entry name" value="P-loop containing nucleoside triphosphate hydrolases"/>
    <property type="match status" value="1"/>
</dbReference>
<name>A0ABZ0SK27_9GAMM</name>
<evidence type="ECO:0000313" key="3">
    <source>
        <dbReference type="Proteomes" id="UP001432180"/>
    </source>
</evidence>
<dbReference type="InterPro" id="IPR005331">
    <property type="entry name" value="Sulfotransferase"/>
</dbReference>
<sequence length="258" mass="30382">MLLSPGHGFLFVHIAKTGGTSVRAALSRERWRDPWYWPIFLCARFSHLSGHRLALKLPRHARIIAAKELLPHEVFAGLFKFAFVRNPWDLQVSSYHHIRRERPQYLGGHDNFSDFLRWKLDPTRPYQYHVDTSIERQSNYLIDLDGLPCVDFIGRYEQLHDDFQHICRHLGLKCRPLPHRRRAPERKGDYRHYYTDETAEWIARYFARDIAWFGYHFDPQLTPHPSAETRALFTPPPPRSPGHRASQTSEPTEPDPQA</sequence>
<dbReference type="EMBL" id="CP121472">
    <property type="protein sequence ID" value="WPL19690.1"/>
    <property type="molecule type" value="Genomic_DNA"/>
</dbReference>
<dbReference type="Gene3D" id="3.40.50.300">
    <property type="entry name" value="P-loop containing nucleotide triphosphate hydrolases"/>
    <property type="match status" value="1"/>
</dbReference>
<dbReference type="Proteomes" id="UP001432180">
    <property type="component" value="Chromosome"/>
</dbReference>
<keyword evidence="3" id="KW-1185">Reference proteome</keyword>
<evidence type="ECO:0000313" key="2">
    <source>
        <dbReference type="EMBL" id="WPL19690.1"/>
    </source>
</evidence>
<dbReference type="RefSeq" id="WP_328985441.1">
    <property type="nucleotide sequence ID" value="NZ_CP121472.1"/>
</dbReference>
<proteinExistence type="predicted"/>
<dbReference type="Pfam" id="PF03567">
    <property type="entry name" value="Sulfotransfer_2"/>
    <property type="match status" value="1"/>
</dbReference>
<feature type="region of interest" description="Disordered" evidence="1">
    <location>
        <begin position="224"/>
        <end position="258"/>
    </location>
</feature>
<accession>A0ABZ0SK27</accession>
<evidence type="ECO:0000256" key="1">
    <source>
        <dbReference type="SAM" id="MobiDB-lite"/>
    </source>
</evidence>
<reference evidence="2 3" key="1">
    <citation type="journal article" date="2023" name="Microorganisms">
        <title>Thiorhodovibrio frisius and Trv. litoralis spp. nov., Two Novel Members from a Clade of Fastidious Purple Sulfur Bacteria That Exhibit Unique Red-Shifted Light-Harvesting Capabilities.</title>
        <authorList>
            <person name="Methner A."/>
            <person name="Kuzyk S.B."/>
            <person name="Petersen J."/>
            <person name="Bauer S."/>
            <person name="Brinkmann H."/>
            <person name="Sichau K."/>
            <person name="Wanner G."/>
            <person name="Wolf J."/>
            <person name="Neumann-Schaal M."/>
            <person name="Henke P."/>
            <person name="Tank M."/>
            <person name="Sproer C."/>
            <person name="Bunk B."/>
            <person name="Overmann J."/>
        </authorList>
    </citation>
    <scope>NUCLEOTIDE SEQUENCE [LARGE SCALE GENOMIC DNA]</scope>
    <source>
        <strain evidence="2 3">DSM 6702</strain>
    </source>
</reference>